<dbReference type="SUPFAM" id="SSF53383">
    <property type="entry name" value="PLP-dependent transferases"/>
    <property type="match status" value="1"/>
</dbReference>
<sequence length="444" mass="47774">MPRKLTSAHLASALQGVPSRELALKMTALIRAGTIPVGTGLPPLRDLADALGISPSTLSSAWSELRRQHLIAGRGRQGMWVCDDKPSQRPARFANVGNFGRMIVTDLTYAAPDPALLPDLAPALAQGMRTPELNSYRRSPITPALEAAARRHWPGEPEAFMATNGGFEAIHLTLQALLPPGATVAIEDPTTARLLDIVEQLGFKPLPVTCDAEGPEPQALSQALLQRPAAVLFQPRTHAVTSHCITPRRRRALAQVLAGSDGWVIEDDGIGAASATQAWSLAQDLPGRVIHIRSLSKSHGPDLRLAILAGAGDVVRRIQDVRSFTSGWTSRVLQDAAAWMLDDPATGHRIAEACARHNARRQALMRRLSERGIEVRGDDGLSVWIPVPSEQYAVVTMAVRGWAVFPGARFGIGPTSHIRVATSTLRDSDMDALAEAIDISRQPL</sequence>
<dbReference type="InterPro" id="IPR015424">
    <property type="entry name" value="PyrdxlP-dep_Trfase"/>
</dbReference>
<dbReference type="Gene3D" id="1.10.10.10">
    <property type="entry name" value="Winged helix-like DNA-binding domain superfamily/Winged helix DNA-binding domain"/>
    <property type="match status" value="1"/>
</dbReference>
<dbReference type="InterPro" id="IPR036390">
    <property type="entry name" value="WH_DNA-bd_sf"/>
</dbReference>
<dbReference type="InterPro" id="IPR000524">
    <property type="entry name" value="Tscrpt_reg_HTH_GntR"/>
</dbReference>
<dbReference type="RefSeq" id="WP_341375332.1">
    <property type="nucleotide sequence ID" value="NZ_JBBUTF010000015.1"/>
</dbReference>
<dbReference type="Proteomes" id="UP001368500">
    <property type="component" value="Unassembled WGS sequence"/>
</dbReference>
<keyword evidence="8" id="KW-1185">Reference proteome</keyword>
<dbReference type="PANTHER" id="PTHR46577">
    <property type="entry name" value="HTH-TYPE TRANSCRIPTIONAL REGULATORY PROTEIN GABR"/>
    <property type="match status" value="1"/>
</dbReference>
<organism evidence="7 8">
    <name type="scientific">Pseudaquabacterium rugosum</name>
    <dbReference type="NCBI Taxonomy" id="2984194"/>
    <lineage>
        <taxon>Bacteria</taxon>
        <taxon>Pseudomonadati</taxon>
        <taxon>Pseudomonadota</taxon>
        <taxon>Betaproteobacteria</taxon>
        <taxon>Burkholderiales</taxon>
        <taxon>Sphaerotilaceae</taxon>
        <taxon>Pseudaquabacterium</taxon>
    </lineage>
</organism>
<proteinExistence type="inferred from homology"/>
<feature type="domain" description="HTH gntR-type" evidence="6">
    <location>
        <begin position="16"/>
        <end position="84"/>
    </location>
</feature>
<keyword evidence="4" id="KW-0238">DNA-binding</keyword>
<evidence type="ECO:0000256" key="1">
    <source>
        <dbReference type="ARBA" id="ARBA00005384"/>
    </source>
</evidence>
<evidence type="ECO:0000313" key="7">
    <source>
        <dbReference type="EMBL" id="MEK8027548.1"/>
    </source>
</evidence>
<reference evidence="7 8" key="1">
    <citation type="submission" date="2024-04" db="EMBL/GenBank/DDBJ databases">
        <title>Novel species of the genus Ideonella isolated from streams.</title>
        <authorList>
            <person name="Lu H."/>
        </authorList>
    </citation>
    <scope>NUCLEOTIDE SEQUENCE [LARGE SCALE GENOMIC DNA]</scope>
    <source>
        <strain evidence="7 8">BYS139W</strain>
    </source>
</reference>
<keyword evidence="5" id="KW-0804">Transcription</keyword>
<dbReference type="Gene3D" id="3.40.640.10">
    <property type="entry name" value="Type I PLP-dependent aspartate aminotransferase-like (Major domain)"/>
    <property type="match status" value="1"/>
</dbReference>
<protein>
    <submittedName>
        <fullName evidence="7">Aminotransferase class I/II-fold pyridoxal phosphate-dependent enzyme</fullName>
    </submittedName>
</protein>
<dbReference type="EMBL" id="JBBUTF010000015">
    <property type="protein sequence ID" value="MEK8027548.1"/>
    <property type="molecule type" value="Genomic_DNA"/>
</dbReference>
<gene>
    <name evidence="7" type="ORF">AACH11_16415</name>
</gene>
<name>A0ABU9BCB2_9BURK</name>
<dbReference type="PANTHER" id="PTHR46577:SF1">
    <property type="entry name" value="HTH-TYPE TRANSCRIPTIONAL REGULATORY PROTEIN GABR"/>
    <property type="match status" value="1"/>
</dbReference>
<dbReference type="SMART" id="SM00345">
    <property type="entry name" value="HTH_GNTR"/>
    <property type="match status" value="1"/>
</dbReference>
<dbReference type="Pfam" id="PF00392">
    <property type="entry name" value="GntR"/>
    <property type="match status" value="1"/>
</dbReference>
<evidence type="ECO:0000259" key="6">
    <source>
        <dbReference type="PROSITE" id="PS50949"/>
    </source>
</evidence>
<keyword evidence="3" id="KW-0805">Transcription regulation</keyword>
<comment type="caution">
    <text evidence="7">The sequence shown here is derived from an EMBL/GenBank/DDBJ whole genome shotgun (WGS) entry which is preliminary data.</text>
</comment>
<dbReference type="InterPro" id="IPR015421">
    <property type="entry name" value="PyrdxlP-dep_Trfase_major"/>
</dbReference>
<keyword evidence="7" id="KW-0032">Aminotransferase</keyword>
<evidence type="ECO:0000256" key="4">
    <source>
        <dbReference type="ARBA" id="ARBA00023125"/>
    </source>
</evidence>
<evidence type="ECO:0000313" key="8">
    <source>
        <dbReference type="Proteomes" id="UP001368500"/>
    </source>
</evidence>
<dbReference type="InterPro" id="IPR051446">
    <property type="entry name" value="HTH_trans_reg/aminotransferase"/>
</dbReference>
<keyword evidence="2" id="KW-0663">Pyridoxal phosphate</keyword>
<dbReference type="CDD" id="cd00609">
    <property type="entry name" value="AAT_like"/>
    <property type="match status" value="1"/>
</dbReference>
<accession>A0ABU9BCB2</accession>
<dbReference type="PROSITE" id="PS50949">
    <property type="entry name" value="HTH_GNTR"/>
    <property type="match status" value="1"/>
</dbReference>
<dbReference type="Pfam" id="PF00155">
    <property type="entry name" value="Aminotran_1_2"/>
    <property type="match status" value="1"/>
</dbReference>
<dbReference type="SUPFAM" id="SSF46785">
    <property type="entry name" value="Winged helix' DNA-binding domain"/>
    <property type="match status" value="1"/>
</dbReference>
<dbReference type="GO" id="GO:0008483">
    <property type="term" value="F:transaminase activity"/>
    <property type="evidence" value="ECO:0007669"/>
    <property type="project" value="UniProtKB-KW"/>
</dbReference>
<dbReference type="InterPro" id="IPR004839">
    <property type="entry name" value="Aminotransferase_I/II_large"/>
</dbReference>
<comment type="similarity">
    <text evidence="1">In the C-terminal section; belongs to the class-I pyridoxal-phosphate-dependent aminotransferase family.</text>
</comment>
<evidence type="ECO:0000256" key="5">
    <source>
        <dbReference type="ARBA" id="ARBA00023163"/>
    </source>
</evidence>
<evidence type="ECO:0000256" key="2">
    <source>
        <dbReference type="ARBA" id="ARBA00022898"/>
    </source>
</evidence>
<evidence type="ECO:0000256" key="3">
    <source>
        <dbReference type="ARBA" id="ARBA00023015"/>
    </source>
</evidence>
<keyword evidence="7" id="KW-0808">Transferase</keyword>
<dbReference type="InterPro" id="IPR036388">
    <property type="entry name" value="WH-like_DNA-bd_sf"/>
</dbReference>